<keyword evidence="4 7" id="KW-1133">Transmembrane helix</keyword>
<evidence type="ECO:0000256" key="4">
    <source>
        <dbReference type="ARBA" id="ARBA00022989"/>
    </source>
</evidence>
<evidence type="ECO:0000256" key="2">
    <source>
        <dbReference type="ARBA" id="ARBA00022448"/>
    </source>
</evidence>
<dbReference type="EMBL" id="JAZAVJ010000006">
    <property type="protein sequence ID" value="KAK7424081.1"/>
    <property type="molecule type" value="Genomic_DNA"/>
</dbReference>
<keyword evidence="2" id="KW-0813">Transport</keyword>
<evidence type="ECO:0000256" key="3">
    <source>
        <dbReference type="ARBA" id="ARBA00022692"/>
    </source>
</evidence>
<dbReference type="PANTHER" id="PTHR43791">
    <property type="entry name" value="PERMEASE-RELATED"/>
    <property type="match status" value="1"/>
</dbReference>
<gene>
    <name evidence="9" type="ORF">QQX98_000691</name>
</gene>
<evidence type="ECO:0000256" key="6">
    <source>
        <dbReference type="ARBA" id="ARBA00023180"/>
    </source>
</evidence>
<feature type="transmembrane region" description="Helical" evidence="7">
    <location>
        <begin position="333"/>
        <end position="353"/>
    </location>
</feature>
<comment type="subcellular location">
    <subcellularLocation>
        <location evidence="1">Membrane</location>
        <topology evidence="1">Multi-pass membrane protein</topology>
    </subcellularLocation>
</comment>
<feature type="transmembrane region" description="Helical" evidence="7">
    <location>
        <begin position="296"/>
        <end position="321"/>
    </location>
</feature>
<keyword evidence="5 7" id="KW-0472">Membrane</keyword>
<dbReference type="Gene3D" id="1.20.1250.20">
    <property type="entry name" value="MFS general substrate transporter like domains"/>
    <property type="match status" value="1"/>
</dbReference>
<organism evidence="9 10">
    <name type="scientific">Neonectria punicea</name>
    <dbReference type="NCBI Taxonomy" id="979145"/>
    <lineage>
        <taxon>Eukaryota</taxon>
        <taxon>Fungi</taxon>
        <taxon>Dikarya</taxon>
        <taxon>Ascomycota</taxon>
        <taxon>Pezizomycotina</taxon>
        <taxon>Sordariomycetes</taxon>
        <taxon>Hypocreomycetidae</taxon>
        <taxon>Hypocreales</taxon>
        <taxon>Nectriaceae</taxon>
        <taxon>Neonectria</taxon>
    </lineage>
</organism>
<feature type="transmembrane region" description="Helical" evidence="7">
    <location>
        <begin position="134"/>
        <end position="154"/>
    </location>
</feature>
<feature type="transmembrane region" description="Helical" evidence="7">
    <location>
        <begin position="230"/>
        <end position="248"/>
    </location>
</feature>
<dbReference type="InterPro" id="IPR020846">
    <property type="entry name" value="MFS_dom"/>
</dbReference>
<comment type="caution">
    <text evidence="9">The sequence shown here is derived from an EMBL/GenBank/DDBJ whole genome shotgun (WGS) entry which is preliminary data.</text>
</comment>
<evidence type="ECO:0000259" key="8">
    <source>
        <dbReference type="PROSITE" id="PS50850"/>
    </source>
</evidence>
<evidence type="ECO:0000256" key="1">
    <source>
        <dbReference type="ARBA" id="ARBA00004141"/>
    </source>
</evidence>
<reference evidence="9 10" key="1">
    <citation type="journal article" date="2025" name="Microbiol. Resour. Announc.">
        <title>Draft genome sequences for Neonectria magnoliae and Neonectria punicea, canker pathogens of Liriodendron tulipifera and Acer saccharum in West Virginia.</title>
        <authorList>
            <person name="Petronek H.M."/>
            <person name="Kasson M.T."/>
            <person name="Metheny A.M."/>
            <person name="Stauder C.M."/>
            <person name="Lovett B."/>
            <person name="Lynch S.C."/>
            <person name="Garnas J.R."/>
            <person name="Kasson L.R."/>
            <person name="Stajich J.E."/>
        </authorList>
    </citation>
    <scope>NUCLEOTIDE SEQUENCE [LARGE SCALE GENOMIC DNA]</scope>
    <source>
        <strain evidence="9 10">NRRL 64653</strain>
    </source>
</reference>
<dbReference type="SUPFAM" id="SSF103473">
    <property type="entry name" value="MFS general substrate transporter"/>
    <property type="match status" value="1"/>
</dbReference>
<proteinExistence type="predicted"/>
<feature type="transmembrane region" description="Helical" evidence="7">
    <location>
        <begin position="198"/>
        <end position="218"/>
    </location>
</feature>
<feature type="transmembrane region" description="Helical" evidence="7">
    <location>
        <begin position="166"/>
        <end position="186"/>
    </location>
</feature>
<dbReference type="Proteomes" id="UP001498476">
    <property type="component" value="Unassembled WGS sequence"/>
</dbReference>
<evidence type="ECO:0000256" key="5">
    <source>
        <dbReference type="ARBA" id="ARBA00023136"/>
    </source>
</evidence>
<name>A0ABR1HU13_9HYPO</name>
<evidence type="ECO:0000256" key="7">
    <source>
        <dbReference type="SAM" id="Phobius"/>
    </source>
</evidence>
<feature type="transmembrane region" description="Helical" evidence="7">
    <location>
        <begin position="67"/>
        <end position="83"/>
    </location>
</feature>
<dbReference type="Pfam" id="PF07690">
    <property type="entry name" value="MFS_1"/>
    <property type="match status" value="1"/>
</dbReference>
<feature type="transmembrane region" description="Helical" evidence="7">
    <location>
        <begin position="391"/>
        <end position="412"/>
    </location>
</feature>
<dbReference type="PANTHER" id="PTHR43791:SF36">
    <property type="entry name" value="TRANSPORTER, PUTATIVE (AFU_ORTHOLOGUE AFUA_6G08340)-RELATED"/>
    <property type="match status" value="1"/>
</dbReference>
<dbReference type="InterPro" id="IPR011701">
    <property type="entry name" value="MFS"/>
</dbReference>
<keyword evidence="3 7" id="KW-0812">Transmembrane</keyword>
<sequence length="517" mass="57375">MSLEKKEMGGTGASGSDFEKGTVTTTKFDARAASKDKALELLATHNIEFDPNSAEAKRVLRKIDMRIMPMCFFVYVLMLMARFKEASFPQDKNSLSFAAIMGIKEDTNLTASEFSFGYLAGEVPANYMMQRFSLVKYFSCMCTIWGLVVALHGVCHNFAGLAVVRFLLGFAEVSAAPAVIYILGSWYTKAEQVSRVAIWYSSSGVAYILGGFFAWCIYQADNSFRWRGLFIFYGALTILTGIVLYFFLAVSPTEAKWLTEKEKVIALERVRFNKTGTEVWRFSWPQLKETFTDVRFYIIFMLLVSTGLPNGGITVFGPSIISAFGFSTEQTTLLSIVPGVTAVIGAGVSLLVAKLTNRTMAGVWCLVLACIGVTMMFTIPASNNVARYGGYILTLQFPNCIIFVVTFMTAGVGGSTKKVAFGAAYQIGFTVGNILGPQTFRESDAPNYYVAKYTMLAFLIFTIFLLTSIGLIHKYWNAKRDKQDAIDAQNGDAQQEIDNEEFTDLTDFNLRSFRYPV</sequence>
<evidence type="ECO:0000313" key="10">
    <source>
        <dbReference type="Proteomes" id="UP001498476"/>
    </source>
</evidence>
<accession>A0ABR1HU13</accession>
<dbReference type="InterPro" id="IPR036259">
    <property type="entry name" value="MFS_trans_sf"/>
</dbReference>
<dbReference type="PROSITE" id="PS50850">
    <property type="entry name" value="MFS"/>
    <property type="match status" value="1"/>
</dbReference>
<feature type="transmembrane region" description="Helical" evidence="7">
    <location>
        <begin position="359"/>
        <end position="379"/>
    </location>
</feature>
<evidence type="ECO:0000313" key="9">
    <source>
        <dbReference type="EMBL" id="KAK7424081.1"/>
    </source>
</evidence>
<keyword evidence="10" id="KW-1185">Reference proteome</keyword>
<feature type="transmembrane region" description="Helical" evidence="7">
    <location>
        <begin position="453"/>
        <end position="472"/>
    </location>
</feature>
<feature type="domain" description="Major facilitator superfamily (MFS) profile" evidence="8">
    <location>
        <begin position="70"/>
        <end position="480"/>
    </location>
</feature>
<keyword evidence="6" id="KW-0325">Glycoprotein</keyword>
<protein>
    <recommendedName>
        <fullName evidence="8">Major facilitator superfamily (MFS) profile domain-containing protein</fullName>
    </recommendedName>
</protein>